<accession>A0ABQ5H6L1</accession>
<reference evidence="2" key="2">
    <citation type="submission" date="2022-01" db="EMBL/GenBank/DDBJ databases">
        <authorList>
            <person name="Yamashiro T."/>
            <person name="Shiraishi A."/>
            <person name="Satake H."/>
            <person name="Nakayama K."/>
        </authorList>
    </citation>
    <scope>NUCLEOTIDE SEQUENCE</scope>
</reference>
<evidence type="ECO:0000313" key="2">
    <source>
        <dbReference type="EMBL" id="GJT83523.1"/>
    </source>
</evidence>
<evidence type="ECO:0000256" key="1">
    <source>
        <dbReference type="SAM" id="MobiDB-lite"/>
    </source>
</evidence>
<organism evidence="2 3">
    <name type="scientific">Tanacetum coccineum</name>
    <dbReference type="NCBI Taxonomy" id="301880"/>
    <lineage>
        <taxon>Eukaryota</taxon>
        <taxon>Viridiplantae</taxon>
        <taxon>Streptophyta</taxon>
        <taxon>Embryophyta</taxon>
        <taxon>Tracheophyta</taxon>
        <taxon>Spermatophyta</taxon>
        <taxon>Magnoliopsida</taxon>
        <taxon>eudicotyledons</taxon>
        <taxon>Gunneridae</taxon>
        <taxon>Pentapetalae</taxon>
        <taxon>asterids</taxon>
        <taxon>campanulids</taxon>
        <taxon>Asterales</taxon>
        <taxon>Asteraceae</taxon>
        <taxon>Asteroideae</taxon>
        <taxon>Anthemideae</taxon>
        <taxon>Anthemidinae</taxon>
        <taxon>Tanacetum</taxon>
    </lineage>
</organism>
<evidence type="ECO:0000313" key="3">
    <source>
        <dbReference type="Proteomes" id="UP001151760"/>
    </source>
</evidence>
<protein>
    <submittedName>
        <fullName evidence="2">Uncharacterized protein</fullName>
    </submittedName>
</protein>
<dbReference type="Proteomes" id="UP001151760">
    <property type="component" value="Unassembled WGS sequence"/>
</dbReference>
<comment type="caution">
    <text evidence="2">The sequence shown here is derived from an EMBL/GenBank/DDBJ whole genome shotgun (WGS) entry which is preliminary data.</text>
</comment>
<dbReference type="EMBL" id="BQNB010019270">
    <property type="protein sequence ID" value="GJT83523.1"/>
    <property type="molecule type" value="Genomic_DNA"/>
</dbReference>
<feature type="region of interest" description="Disordered" evidence="1">
    <location>
        <begin position="168"/>
        <end position="199"/>
    </location>
</feature>
<proteinExistence type="predicted"/>
<sequence>MLLLYWQEHPGCQITRETVTTDQHDELIKMGIKPTLKGVKWDQKFPYVIFCAPPSRSSEFRLCCISGEIVSLWNGEFYSFYFNTISYKFSFECRHAVNVRHHKVGETEEPAIYRINDDLYIRLLFLRMTSSADRRESLASFLRVFLINDLNVIHSECDLIGNPEPFPHNDTPLVERSTPPIPDEDHVDVKRKKRQSRNDNISKVVEDVSKLTKLMLEKNNEDDVGACIKKLETLKKDATIMTKMMIEKNKEDDVGACLKKLEVFKDVSKMTRMIMEKNKENDVGACFKKLETLEEEVSKLTRMMMEKNKEDVVGFNKLEIL</sequence>
<gene>
    <name evidence="2" type="ORF">Tco_1057865</name>
</gene>
<keyword evidence="3" id="KW-1185">Reference proteome</keyword>
<name>A0ABQ5H6L1_9ASTR</name>
<reference evidence="2" key="1">
    <citation type="journal article" date="2022" name="Int. J. Mol. Sci.">
        <title>Draft Genome of Tanacetum Coccineum: Genomic Comparison of Closely Related Tanacetum-Family Plants.</title>
        <authorList>
            <person name="Yamashiro T."/>
            <person name="Shiraishi A."/>
            <person name="Nakayama K."/>
            <person name="Satake H."/>
        </authorList>
    </citation>
    <scope>NUCLEOTIDE SEQUENCE</scope>
</reference>